<protein>
    <recommendedName>
        <fullName evidence="1">F-box domain-containing protein</fullName>
    </recommendedName>
</protein>
<dbReference type="Pfam" id="PF00646">
    <property type="entry name" value="F-box"/>
    <property type="match status" value="1"/>
</dbReference>
<proteinExistence type="predicted"/>
<sequence length="218" mass="24974">MASTSMPRDHLSSRPPELKLEIFRHLPTASSVHNLSVASKVFRRFLDEHHDSIVRSLANKIVKPECVKLAVMAIESRAVNPDDGKSVQQFIDTYMNHDKLTKQQLCLRVVDRMPALHHAILSAIDLGFPTAVDLSPRDQKLVLQSHYVLETFSNLYNSFKSLATTKEIGFRFVYHPNYPWPAQFWAHFSQSELEVVCKVGQLLYEHGTRIKDYLLFVA</sequence>
<dbReference type="GeneID" id="92082362"/>
<evidence type="ECO:0000313" key="3">
    <source>
        <dbReference type="Proteomes" id="UP001391051"/>
    </source>
</evidence>
<evidence type="ECO:0000313" key="2">
    <source>
        <dbReference type="EMBL" id="KAK7943965.1"/>
    </source>
</evidence>
<dbReference type="RefSeq" id="XP_066695996.1">
    <property type="nucleotide sequence ID" value="XM_066849300.1"/>
</dbReference>
<keyword evidence="3" id="KW-1185">Reference proteome</keyword>
<reference evidence="2 3" key="1">
    <citation type="submission" date="2023-01" db="EMBL/GenBank/DDBJ databases">
        <title>Analysis of 21 Apiospora genomes using comparative genomics revels a genus with tremendous synthesis potential of carbohydrate active enzymes and secondary metabolites.</title>
        <authorList>
            <person name="Sorensen T."/>
        </authorList>
    </citation>
    <scope>NUCLEOTIDE SEQUENCE [LARGE SCALE GENOMIC DNA]</scope>
    <source>
        <strain evidence="2 3">CBS 24483</strain>
    </source>
</reference>
<dbReference type="InterPro" id="IPR001810">
    <property type="entry name" value="F-box_dom"/>
</dbReference>
<gene>
    <name evidence="2" type="ORF">PG986_013078</name>
</gene>
<organism evidence="2 3">
    <name type="scientific">Apiospora aurea</name>
    <dbReference type="NCBI Taxonomy" id="335848"/>
    <lineage>
        <taxon>Eukaryota</taxon>
        <taxon>Fungi</taxon>
        <taxon>Dikarya</taxon>
        <taxon>Ascomycota</taxon>
        <taxon>Pezizomycotina</taxon>
        <taxon>Sordariomycetes</taxon>
        <taxon>Xylariomycetidae</taxon>
        <taxon>Amphisphaeriales</taxon>
        <taxon>Apiosporaceae</taxon>
        <taxon>Apiospora</taxon>
    </lineage>
</organism>
<evidence type="ECO:0000259" key="1">
    <source>
        <dbReference type="Pfam" id="PF00646"/>
    </source>
</evidence>
<dbReference type="EMBL" id="JAQQWE010000008">
    <property type="protein sequence ID" value="KAK7943965.1"/>
    <property type="molecule type" value="Genomic_DNA"/>
</dbReference>
<feature type="domain" description="F-box" evidence="1">
    <location>
        <begin position="15"/>
        <end position="48"/>
    </location>
</feature>
<name>A0ABR1Q1U7_9PEZI</name>
<accession>A0ABR1Q1U7</accession>
<dbReference type="InterPro" id="IPR036047">
    <property type="entry name" value="F-box-like_dom_sf"/>
</dbReference>
<dbReference type="Proteomes" id="UP001391051">
    <property type="component" value="Unassembled WGS sequence"/>
</dbReference>
<comment type="caution">
    <text evidence="2">The sequence shown here is derived from an EMBL/GenBank/DDBJ whole genome shotgun (WGS) entry which is preliminary data.</text>
</comment>
<dbReference type="SUPFAM" id="SSF81383">
    <property type="entry name" value="F-box domain"/>
    <property type="match status" value="1"/>
</dbReference>